<organism evidence="1 2">
    <name type="scientific">Melia azedarach</name>
    <name type="common">Chinaberry tree</name>
    <dbReference type="NCBI Taxonomy" id="155640"/>
    <lineage>
        <taxon>Eukaryota</taxon>
        <taxon>Viridiplantae</taxon>
        <taxon>Streptophyta</taxon>
        <taxon>Embryophyta</taxon>
        <taxon>Tracheophyta</taxon>
        <taxon>Spermatophyta</taxon>
        <taxon>Magnoliopsida</taxon>
        <taxon>eudicotyledons</taxon>
        <taxon>Gunneridae</taxon>
        <taxon>Pentapetalae</taxon>
        <taxon>rosids</taxon>
        <taxon>malvids</taxon>
        <taxon>Sapindales</taxon>
        <taxon>Meliaceae</taxon>
        <taxon>Melia</taxon>
    </lineage>
</organism>
<evidence type="ECO:0000313" key="1">
    <source>
        <dbReference type="EMBL" id="KAJ4714966.1"/>
    </source>
</evidence>
<comment type="caution">
    <text evidence="1">The sequence shown here is derived from an EMBL/GenBank/DDBJ whole genome shotgun (WGS) entry which is preliminary data.</text>
</comment>
<proteinExistence type="predicted"/>
<evidence type="ECO:0000313" key="2">
    <source>
        <dbReference type="Proteomes" id="UP001164539"/>
    </source>
</evidence>
<reference evidence="1 2" key="1">
    <citation type="journal article" date="2023" name="Science">
        <title>Complex scaffold remodeling in plant triterpene biosynthesis.</title>
        <authorList>
            <person name="De La Pena R."/>
            <person name="Hodgson H."/>
            <person name="Liu J.C."/>
            <person name="Stephenson M.J."/>
            <person name="Martin A.C."/>
            <person name="Owen C."/>
            <person name="Harkess A."/>
            <person name="Leebens-Mack J."/>
            <person name="Jimenez L.E."/>
            <person name="Osbourn A."/>
            <person name="Sattely E.S."/>
        </authorList>
    </citation>
    <scope>NUCLEOTIDE SEQUENCE [LARGE SCALE GENOMIC DNA]</scope>
    <source>
        <strain evidence="2">cv. JPN11</strain>
        <tissue evidence="1">Leaf</tissue>
    </source>
</reference>
<name>A0ACC1XTY3_MELAZ</name>
<sequence length="263" mass="29478">MAEDMKQSKHFVLVHGSNHGAWCWYKLKTRLEAAGYQVTTVDLAASGINVKAIQDVDTFDKYNEPLLEIMASLPPHEKVILVGHSLGGLNLALAMDKFPQNVSVAVFLTAYMPDTIHHPSYVLDQSREKNRLDLMDTQISPYDTSKPSLVSLTFGPKFLSSNLYQLSPSEDMELAKTLVRPGSLFLNDLSRANKFTNEGYGSVEQVYVVCSEDIAIPKEFQLWMIQNSPVREVFEIKGADHMPMFSRTGELSVCLLNIARKYA</sequence>
<keyword evidence="2" id="KW-1185">Reference proteome</keyword>
<dbReference type="EMBL" id="CM051400">
    <property type="protein sequence ID" value="KAJ4714966.1"/>
    <property type="molecule type" value="Genomic_DNA"/>
</dbReference>
<dbReference type="Proteomes" id="UP001164539">
    <property type="component" value="Chromosome 7"/>
</dbReference>
<protein>
    <submittedName>
        <fullName evidence="1">Salicylic acid-binding protein 2</fullName>
    </submittedName>
</protein>
<accession>A0ACC1XTY3</accession>
<gene>
    <name evidence="1" type="ORF">OWV82_013375</name>
</gene>